<dbReference type="AlphaFoldDB" id="A0A9P5PCT5"/>
<feature type="region of interest" description="Disordered" evidence="1">
    <location>
        <begin position="1"/>
        <end position="38"/>
    </location>
</feature>
<evidence type="ECO:0000256" key="1">
    <source>
        <dbReference type="SAM" id="MobiDB-lite"/>
    </source>
</evidence>
<reference evidence="2" key="1">
    <citation type="submission" date="2020-11" db="EMBL/GenBank/DDBJ databases">
        <authorList>
            <consortium name="DOE Joint Genome Institute"/>
            <person name="Ahrendt S."/>
            <person name="Riley R."/>
            <person name="Andreopoulos W."/>
            <person name="Labutti K."/>
            <person name="Pangilinan J."/>
            <person name="Ruiz-Duenas F.J."/>
            <person name="Barrasa J.M."/>
            <person name="Sanchez-Garcia M."/>
            <person name="Camarero S."/>
            <person name="Miyauchi S."/>
            <person name="Serrano A."/>
            <person name="Linde D."/>
            <person name="Babiker R."/>
            <person name="Drula E."/>
            <person name="Ayuso-Fernandez I."/>
            <person name="Pacheco R."/>
            <person name="Padilla G."/>
            <person name="Ferreira P."/>
            <person name="Barriuso J."/>
            <person name="Kellner H."/>
            <person name="Castanera R."/>
            <person name="Alfaro M."/>
            <person name="Ramirez L."/>
            <person name="Pisabarro A.G."/>
            <person name="Kuo A."/>
            <person name="Tritt A."/>
            <person name="Lipzen A."/>
            <person name="He G."/>
            <person name="Yan M."/>
            <person name="Ng V."/>
            <person name="Cullen D."/>
            <person name="Martin F."/>
            <person name="Rosso M.-N."/>
            <person name="Henrissat B."/>
            <person name="Hibbett D."/>
            <person name="Martinez A.T."/>
            <person name="Grigoriev I.V."/>
        </authorList>
    </citation>
    <scope>NUCLEOTIDE SEQUENCE</scope>
    <source>
        <strain evidence="2">AH 40177</strain>
    </source>
</reference>
<dbReference type="EMBL" id="JADNRY010000275">
    <property type="protein sequence ID" value="KAF9059840.1"/>
    <property type="molecule type" value="Genomic_DNA"/>
</dbReference>
<feature type="compositionally biased region" description="Low complexity" evidence="1">
    <location>
        <begin position="26"/>
        <end position="38"/>
    </location>
</feature>
<proteinExistence type="predicted"/>
<name>A0A9P5PCT5_9AGAR</name>
<dbReference type="OrthoDB" id="3242491at2759"/>
<sequence>MHIDDMASNTHSFQPQSSSHSVQMNSAPPSTSFHPFSSTAISPISPQQEFFSNGHQHNYLNQASTQKPPQTLLFAFSQQNELGIIMNQLKIQQEFLQNMYTAIGHEFSNIKSLINSPPKWNVPQHQQADFPKISYCTAVSYRAAKKSKSKISGFARLKDSKKPHPAFYLQEKDGTVISAETLEQIQGSIRSMCFDALRLGEAPRTFMQFGSVFLQQYEERICAQNPVLSYGESNWKATEVAKDIYSGWYDTYGPKDENKDLPISTTGLKREASKLISSDTKPKRAKTETASASVAVALAITSSNINVAATPLTVIDSFPAPLTEVVPFPVTTLNSTLSPISASSPALSPISVSTAASSPIPTPPPVLYPISMPSPAPSPTLTLSAAPCSISTPAPSLTPTSSTALSSVSTPAPSLTPMSSTAPSSVSTPAPSLTPTSSTTLSLNSTSIFPLPSTRLSNVALPPLPASSSMSSTAVPRITRSAFLANSASKMTVPAVYIPVAKATGGVLDDLFDLTPISRPLLLETASASTTAGLSFLDAIYVYLTGRPVGPTTTQPKPGSICKIKWCDANPAGTKTQFTRHWNDLGPAGRKAITLREAEMWMEIEQEIDADQVELLQEMEEDGYQFDDDDLDMGLVEHMDTLAIADAQSFGDM</sequence>
<organism evidence="2 3">
    <name type="scientific">Rhodocollybia butyracea</name>
    <dbReference type="NCBI Taxonomy" id="206335"/>
    <lineage>
        <taxon>Eukaryota</taxon>
        <taxon>Fungi</taxon>
        <taxon>Dikarya</taxon>
        <taxon>Basidiomycota</taxon>
        <taxon>Agaricomycotina</taxon>
        <taxon>Agaricomycetes</taxon>
        <taxon>Agaricomycetidae</taxon>
        <taxon>Agaricales</taxon>
        <taxon>Marasmiineae</taxon>
        <taxon>Omphalotaceae</taxon>
        <taxon>Rhodocollybia</taxon>
    </lineage>
</organism>
<gene>
    <name evidence="2" type="ORF">BDP27DRAFT_1430792</name>
</gene>
<keyword evidence="3" id="KW-1185">Reference proteome</keyword>
<evidence type="ECO:0000313" key="3">
    <source>
        <dbReference type="Proteomes" id="UP000772434"/>
    </source>
</evidence>
<evidence type="ECO:0000313" key="2">
    <source>
        <dbReference type="EMBL" id="KAF9059840.1"/>
    </source>
</evidence>
<comment type="caution">
    <text evidence="2">The sequence shown here is derived from an EMBL/GenBank/DDBJ whole genome shotgun (WGS) entry which is preliminary data.</text>
</comment>
<feature type="compositionally biased region" description="Polar residues" evidence="1">
    <location>
        <begin position="7"/>
        <end position="25"/>
    </location>
</feature>
<dbReference type="Proteomes" id="UP000772434">
    <property type="component" value="Unassembled WGS sequence"/>
</dbReference>
<feature type="region of interest" description="Disordered" evidence="1">
    <location>
        <begin position="392"/>
        <end position="441"/>
    </location>
</feature>
<protein>
    <submittedName>
        <fullName evidence="2">Uncharacterized protein</fullName>
    </submittedName>
</protein>
<accession>A0A9P5PCT5</accession>